<evidence type="ECO:0000313" key="3">
    <source>
        <dbReference type="Proteomes" id="UP001183222"/>
    </source>
</evidence>
<evidence type="ECO:0000313" key="2">
    <source>
        <dbReference type="EMBL" id="MDT0275458.1"/>
    </source>
</evidence>
<dbReference type="Proteomes" id="UP001183222">
    <property type="component" value="Unassembled WGS sequence"/>
</dbReference>
<name>A0ABU2K5J9_9ACTN</name>
<dbReference type="RefSeq" id="WP_311344280.1">
    <property type="nucleotide sequence ID" value="NZ_JAVREI010000002.1"/>
</dbReference>
<sequence length="78" mass="7732">MDRASSPPVVGGTPSLSGREPVVVGAAEGPSDFFDRFTTAAAVVKTGCLLAGSQSVIVSSSAARPRLPAGSWPSGSSQ</sequence>
<reference evidence="3" key="1">
    <citation type="submission" date="2023-07" db="EMBL/GenBank/DDBJ databases">
        <title>30 novel species of actinomycetes from the DSMZ collection.</title>
        <authorList>
            <person name="Nouioui I."/>
        </authorList>
    </citation>
    <scope>NUCLEOTIDE SEQUENCE [LARGE SCALE GENOMIC DNA]</scope>
    <source>
        <strain evidence="3">DSM 46792</strain>
    </source>
</reference>
<protein>
    <submittedName>
        <fullName evidence="2">Uncharacterized protein</fullName>
    </submittedName>
</protein>
<accession>A0ABU2K5J9</accession>
<feature type="region of interest" description="Disordered" evidence="1">
    <location>
        <begin position="1"/>
        <end position="21"/>
    </location>
</feature>
<dbReference type="EMBL" id="JAVREI010000002">
    <property type="protein sequence ID" value="MDT0275458.1"/>
    <property type="molecule type" value="Genomic_DNA"/>
</dbReference>
<comment type="caution">
    <text evidence="2">The sequence shown here is derived from an EMBL/GenBank/DDBJ whole genome shotgun (WGS) entry which is preliminary data.</text>
</comment>
<evidence type="ECO:0000256" key="1">
    <source>
        <dbReference type="SAM" id="MobiDB-lite"/>
    </source>
</evidence>
<keyword evidence="3" id="KW-1185">Reference proteome</keyword>
<gene>
    <name evidence="2" type="ORF">RM425_06035</name>
</gene>
<proteinExistence type="predicted"/>
<organism evidence="2 3">
    <name type="scientific">Blastococcus goldschmidtiae</name>
    <dbReference type="NCBI Taxonomy" id="3075546"/>
    <lineage>
        <taxon>Bacteria</taxon>
        <taxon>Bacillati</taxon>
        <taxon>Actinomycetota</taxon>
        <taxon>Actinomycetes</taxon>
        <taxon>Geodermatophilales</taxon>
        <taxon>Geodermatophilaceae</taxon>
        <taxon>Blastococcus</taxon>
    </lineage>
</organism>